<keyword evidence="1" id="KW-0812">Transmembrane</keyword>
<reference evidence="2 3" key="1">
    <citation type="submission" date="2024-10" db="EMBL/GenBank/DDBJ databases">
        <title>The Natural Products Discovery Center: Release of the First 8490 Sequenced Strains for Exploring Actinobacteria Biosynthetic Diversity.</title>
        <authorList>
            <person name="Kalkreuter E."/>
            <person name="Kautsar S.A."/>
            <person name="Yang D."/>
            <person name="Bader C.D."/>
            <person name="Teijaro C.N."/>
            <person name="Fluegel L."/>
            <person name="Davis C.M."/>
            <person name="Simpson J.R."/>
            <person name="Lauterbach L."/>
            <person name="Steele A.D."/>
            <person name="Gui C."/>
            <person name="Meng S."/>
            <person name="Li G."/>
            <person name="Viehrig K."/>
            <person name="Ye F."/>
            <person name="Su P."/>
            <person name="Kiefer A.F."/>
            <person name="Nichols A."/>
            <person name="Cepeda A.J."/>
            <person name="Yan W."/>
            <person name="Fan B."/>
            <person name="Jiang Y."/>
            <person name="Adhikari A."/>
            <person name="Zheng C.-J."/>
            <person name="Schuster L."/>
            <person name="Cowan T.M."/>
            <person name="Smanski M.J."/>
            <person name="Chevrette M.G."/>
            <person name="De Carvalho L.P.S."/>
            <person name="Shen B."/>
        </authorList>
    </citation>
    <scope>NUCLEOTIDE SEQUENCE [LARGE SCALE GENOMIC DNA]</scope>
    <source>
        <strain evidence="2 3">NPDC001281</strain>
    </source>
</reference>
<proteinExistence type="predicted"/>
<dbReference type="EMBL" id="JBIAXI010000001">
    <property type="protein sequence ID" value="MFF4771344.1"/>
    <property type="molecule type" value="Genomic_DNA"/>
</dbReference>
<keyword evidence="3" id="KW-1185">Reference proteome</keyword>
<gene>
    <name evidence="2" type="ORF">ACFY05_00640</name>
</gene>
<sequence length="189" mass="21736">MFRESRAYVDESMRLDGGLYVLAAVIVPDNRIAEHPAALRDLLLTKQPRLHWRDERQKRRLQITRAIALLSLTTVIVIGTGLTPAKQRRARRKCLERLLWQLALLDLRQVLMERRNAEGNKEDLDMVNALRAQQALPQDMHVEWGDPLVEELLWLPDVVAGIVARAEMGDDTLRNLLLGEHLIERVICD</sequence>
<organism evidence="2 3">
    <name type="scientific">Microtetraspora fusca</name>
    <dbReference type="NCBI Taxonomy" id="1997"/>
    <lineage>
        <taxon>Bacteria</taxon>
        <taxon>Bacillati</taxon>
        <taxon>Actinomycetota</taxon>
        <taxon>Actinomycetes</taxon>
        <taxon>Streptosporangiales</taxon>
        <taxon>Streptosporangiaceae</taxon>
        <taxon>Microtetraspora</taxon>
    </lineage>
</organism>
<dbReference type="RefSeq" id="WP_387339995.1">
    <property type="nucleotide sequence ID" value="NZ_JBIAXI010000001.1"/>
</dbReference>
<name>A0ABW6UWB3_MICFU</name>
<keyword evidence="1" id="KW-0472">Membrane</keyword>
<keyword evidence="1" id="KW-1133">Transmembrane helix</keyword>
<accession>A0ABW6UWB3</accession>
<evidence type="ECO:0000313" key="2">
    <source>
        <dbReference type="EMBL" id="MFF4771344.1"/>
    </source>
</evidence>
<comment type="caution">
    <text evidence="2">The sequence shown here is derived from an EMBL/GenBank/DDBJ whole genome shotgun (WGS) entry which is preliminary data.</text>
</comment>
<evidence type="ECO:0000313" key="3">
    <source>
        <dbReference type="Proteomes" id="UP001602119"/>
    </source>
</evidence>
<evidence type="ECO:0000256" key="1">
    <source>
        <dbReference type="SAM" id="Phobius"/>
    </source>
</evidence>
<evidence type="ECO:0008006" key="4">
    <source>
        <dbReference type="Google" id="ProtNLM"/>
    </source>
</evidence>
<protein>
    <recommendedName>
        <fullName evidence="4">DUF3800 domain-containing protein</fullName>
    </recommendedName>
</protein>
<feature type="transmembrane region" description="Helical" evidence="1">
    <location>
        <begin position="66"/>
        <end position="85"/>
    </location>
</feature>
<dbReference type="Proteomes" id="UP001602119">
    <property type="component" value="Unassembled WGS sequence"/>
</dbReference>